<evidence type="ECO:0000313" key="2">
    <source>
        <dbReference type="EMBL" id="STZ42564.1"/>
    </source>
</evidence>
<organism evidence="2 3">
    <name type="scientific">Mycolicibacterium gilvum</name>
    <dbReference type="NCBI Taxonomy" id="1804"/>
    <lineage>
        <taxon>Bacteria</taxon>
        <taxon>Bacillati</taxon>
        <taxon>Actinomycetota</taxon>
        <taxon>Actinomycetes</taxon>
        <taxon>Mycobacteriales</taxon>
        <taxon>Mycobacteriaceae</taxon>
        <taxon>Mycolicibacterium</taxon>
    </lineage>
</organism>
<feature type="transmembrane region" description="Helical" evidence="1">
    <location>
        <begin position="337"/>
        <end position="358"/>
    </location>
</feature>
<gene>
    <name evidence="2" type="ORF">NCTC10742_01778</name>
</gene>
<accession>A0A378SL31</accession>
<dbReference type="EMBL" id="UGQM01000001">
    <property type="protein sequence ID" value="STZ42564.1"/>
    <property type="molecule type" value="Genomic_DNA"/>
</dbReference>
<feature type="transmembrane region" description="Helical" evidence="1">
    <location>
        <begin position="197"/>
        <end position="217"/>
    </location>
</feature>
<feature type="transmembrane region" description="Helical" evidence="1">
    <location>
        <begin position="137"/>
        <end position="155"/>
    </location>
</feature>
<keyword evidence="1" id="KW-1133">Transmembrane helix</keyword>
<dbReference type="RefSeq" id="WP_115327007.1">
    <property type="nucleotide sequence ID" value="NZ_JACKST010000124.1"/>
</dbReference>
<dbReference type="Proteomes" id="UP000254291">
    <property type="component" value="Unassembled WGS sequence"/>
</dbReference>
<reference evidence="2 3" key="1">
    <citation type="submission" date="2018-06" db="EMBL/GenBank/DDBJ databases">
        <authorList>
            <consortium name="Pathogen Informatics"/>
            <person name="Doyle S."/>
        </authorList>
    </citation>
    <scope>NUCLEOTIDE SEQUENCE [LARGE SCALE GENOMIC DNA]</scope>
    <source>
        <strain evidence="2 3">NCTC10742</strain>
    </source>
</reference>
<feature type="transmembrane region" description="Helical" evidence="1">
    <location>
        <begin position="229"/>
        <end position="251"/>
    </location>
</feature>
<feature type="transmembrane region" description="Helical" evidence="1">
    <location>
        <begin position="38"/>
        <end position="57"/>
    </location>
</feature>
<feature type="transmembrane region" description="Helical" evidence="1">
    <location>
        <begin position="63"/>
        <end position="83"/>
    </location>
</feature>
<sequence length="364" mass="39902">MILGKTYFFWASIAIQLVLIWVNRRAPEVQPKRIKDRFTDWITGISVVLTGIMITLFPVKAPIFLMALILLFFAILPPFVGLAENKLRTHGQQIFDSKRFIGHLASNVVGAAAATLFFATVSTTPGLVVFAADFRDASAFNVVLPLSTIVVFAFLRWQQITDCRNIDELVKNNGDWESQIRGSSLTAGHQIANTIHLLLVNFIAASSVLYLLGYTILQAKNHQPLSFTWQMGCAMGLFVLFLFICGSPLLWQHRAVYLTFLTGTPGAIMAAMVWLALLKQSFARNLFAVLLVAVGYLLYCALAVLGLVYGQSQTAGATSTSDEDSASSSPPQDRVELFYFSAAIFALALAVLLGALYFSNTGQP</sequence>
<evidence type="ECO:0000256" key="1">
    <source>
        <dbReference type="SAM" id="Phobius"/>
    </source>
</evidence>
<feature type="transmembrane region" description="Helical" evidence="1">
    <location>
        <begin position="6"/>
        <end position="26"/>
    </location>
</feature>
<feature type="transmembrane region" description="Helical" evidence="1">
    <location>
        <begin position="289"/>
        <end position="309"/>
    </location>
</feature>
<feature type="transmembrane region" description="Helical" evidence="1">
    <location>
        <begin position="104"/>
        <end position="131"/>
    </location>
</feature>
<proteinExistence type="predicted"/>
<evidence type="ECO:0000313" key="3">
    <source>
        <dbReference type="Proteomes" id="UP000254291"/>
    </source>
</evidence>
<dbReference type="AlphaFoldDB" id="A0A378SL31"/>
<protein>
    <submittedName>
        <fullName evidence="2">Uncharacterized protein</fullName>
    </submittedName>
</protein>
<keyword evidence="1" id="KW-0812">Transmembrane</keyword>
<feature type="transmembrane region" description="Helical" evidence="1">
    <location>
        <begin position="258"/>
        <end position="277"/>
    </location>
</feature>
<keyword evidence="1" id="KW-0472">Membrane</keyword>
<name>A0A378SL31_9MYCO</name>